<accession>A0ABU5TJG9</accession>
<dbReference type="EMBL" id="JAYGIE010000074">
    <property type="protein sequence ID" value="MEA5478382.1"/>
    <property type="molecule type" value="Genomic_DNA"/>
</dbReference>
<gene>
    <name evidence="1" type="ORF">VB774_12210</name>
</gene>
<organism evidence="1 2">
    <name type="scientific">Pseudanabaena galeata UHCC 0370</name>
    <dbReference type="NCBI Taxonomy" id="3110310"/>
    <lineage>
        <taxon>Bacteria</taxon>
        <taxon>Bacillati</taxon>
        <taxon>Cyanobacteriota</taxon>
        <taxon>Cyanophyceae</taxon>
        <taxon>Pseudanabaenales</taxon>
        <taxon>Pseudanabaenaceae</taxon>
        <taxon>Pseudanabaena</taxon>
    </lineage>
</organism>
<sequence length="150" mass="17243">MTVSMILFIGLASLGYPPLRLLHPLHPLAIAQNPHIQGNVPEQFDQLLKRDLITYFQDLYKQTVTVEYELLREIPTQVGVALPKYYIWVKIYSQKVLLNEGAVKVSAIEKTHFTVLNYLAIADLKKSPERINQIFPLPVGDKIRSRFKQD</sequence>
<dbReference type="RefSeq" id="WP_323261889.1">
    <property type="nucleotide sequence ID" value="NZ_JAYGIE010000074.1"/>
</dbReference>
<reference evidence="1 2" key="1">
    <citation type="submission" date="2023-12" db="EMBL/GenBank/DDBJ databases">
        <title>Baltic Sea Cyanobacteria.</title>
        <authorList>
            <person name="Delbaje E."/>
            <person name="Fewer D.P."/>
            <person name="Shishido T.K."/>
        </authorList>
    </citation>
    <scope>NUCLEOTIDE SEQUENCE [LARGE SCALE GENOMIC DNA]</scope>
    <source>
        <strain evidence="1 2">UHCC 0370</strain>
    </source>
</reference>
<keyword evidence="2" id="KW-1185">Reference proteome</keyword>
<dbReference type="Proteomes" id="UP001301388">
    <property type="component" value="Unassembled WGS sequence"/>
</dbReference>
<name>A0ABU5TJG9_9CYAN</name>
<evidence type="ECO:0000313" key="1">
    <source>
        <dbReference type="EMBL" id="MEA5478382.1"/>
    </source>
</evidence>
<comment type="caution">
    <text evidence="1">The sequence shown here is derived from an EMBL/GenBank/DDBJ whole genome shotgun (WGS) entry which is preliminary data.</text>
</comment>
<evidence type="ECO:0000313" key="2">
    <source>
        <dbReference type="Proteomes" id="UP001301388"/>
    </source>
</evidence>
<proteinExistence type="predicted"/>
<protein>
    <submittedName>
        <fullName evidence="1">Uncharacterized protein</fullName>
    </submittedName>
</protein>